<evidence type="ECO:0000313" key="2">
    <source>
        <dbReference type="Proteomes" id="UP000027238"/>
    </source>
</evidence>
<dbReference type="eggNOG" id="ENOG502T38J">
    <property type="taxonomic scope" value="Eukaryota"/>
</dbReference>
<dbReference type="AlphaFoldDB" id="A0A066XHL1"/>
<proteinExistence type="predicted"/>
<reference evidence="2" key="1">
    <citation type="journal article" date="2014" name="Genome Announc.">
        <title>Draft genome sequence of Colletotrichum sublineola, a destructive pathogen of cultivated sorghum.</title>
        <authorList>
            <person name="Baroncelli R."/>
            <person name="Sanz-Martin J.M."/>
            <person name="Rech G.E."/>
            <person name="Sukno S.A."/>
            <person name="Thon M.R."/>
        </authorList>
    </citation>
    <scope>NUCLEOTIDE SEQUENCE [LARGE SCALE GENOMIC DNA]</scope>
    <source>
        <strain evidence="2">TX430BB</strain>
    </source>
</reference>
<keyword evidence="2" id="KW-1185">Reference proteome</keyword>
<organism evidence="1 2">
    <name type="scientific">Colletotrichum sublineola</name>
    <name type="common">Sorghum anthracnose fungus</name>
    <dbReference type="NCBI Taxonomy" id="1173701"/>
    <lineage>
        <taxon>Eukaryota</taxon>
        <taxon>Fungi</taxon>
        <taxon>Dikarya</taxon>
        <taxon>Ascomycota</taxon>
        <taxon>Pezizomycotina</taxon>
        <taxon>Sordariomycetes</taxon>
        <taxon>Hypocreomycetidae</taxon>
        <taxon>Glomerellales</taxon>
        <taxon>Glomerellaceae</taxon>
        <taxon>Colletotrichum</taxon>
        <taxon>Colletotrichum graminicola species complex</taxon>
    </lineage>
</organism>
<comment type="caution">
    <text evidence="1">The sequence shown here is derived from an EMBL/GenBank/DDBJ whole genome shotgun (WGS) entry which is preliminary data.</text>
</comment>
<dbReference type="EMBL" id="JMSE01000639">
    <property type="protein sequence ID" value="KDN68663.1"/>
    <property type="molecule type" value="Genomic_DNA"/>
</dbReference>
<protein>
    <submittedName>
        <fullName evidence="1">Uncharacterized protein</fullName>
    </submittedName>
</protein>
<accession>A0A066XHL1</accession>
<dbReference type="Proteomes" id="UP000027238">
    <property type="component" value="Unassembled WGS sequence"/>
</dbReference>
<gene>
    <name evidence="1" type="ORF">CSUB01_10960</name>
</gene>
<evidence type="ECO:0000313" key="1">
    <source>
        <dbReference type="EMBL" id="KDN68663.1"/>
    </source>
</evidence>
<sequence>MYVAPKTKELYHSNLAQRIRSILRPYLNNPNQQACRPLPFSSDPGHIFAFSVDPNREDRIVIHMWSAGSHVVFYDTSHKKPLCGVLAANGLLEIPLASLRKNDCKPIEVRMDKGGSSAILHYRYAFQIKTGFTNAYGLEAPMSWYWRTEFITIPRASRGLY</sequence>
<dbReference type="HOGENOM" id="CLU_1643595_0_0_1"/>
<dbReference type="OMA" id="WRTEFIT"/>
<dbReference type="OrthoDB" id="5068804at2759"/>
<name>A0A066XHL1_COLSU</name>